<evidence type="ECO:0000313" key="3">
    <source>
        <dbReference type="Proteomes" id="UP000252519"/>
    </source>
</evidence>
<keyword evidence="3" id="KW-1185">Reference proteome</keyword>
<dbReference type="STRING" id="29170.A0A368FJF7"/>
<dbReference type="EMBL" id="JOJR01001121">
    <property type="protein sequence ID" value="RCN32296.1"/>
    <property type="molecule type" value="Genomic_DNA"/>
</dbReference>
<proteinExistence type="predicted"/>
<dbReference type="Proteomes" id="UP000252519">
    <property type="component" value="Unassembled WGS sequence"/>
</dbReference>
<gene>
    <name evidence="2" type="ORF">ANCCAN_21905</name>
</gene>
<name>A0A368FJF7_ANCCA</name>
<reference evidence="2 3" key="1">
    <citation type="submission" date="2014-10" db="EMBL/GenBank/DDBJ databases">
        <title>Draft genome of the hookworm Ancylostoma caninum.</title>
        <authorList>
            <person name="Mitreva M."/>
        </authorList>
    </citation>
    <scope>NUCLEOTIDE SEQUENCE [LARGE SCALE GENOMIC DNA]</scope>
    <source>
        <strain evidence="2 3">Baltimore</strain>
    </source>
</reference>
<dbReference type="AlphaFoldDB" id="A0A368FJF7"/>
<feature type="compositionally biased region" description="Gly residues" evidence="1">
    <location>
        <begin position="67"/>
        <end position="79"/>
    </location>
</feature>
<evidence type="ECO:0000256" key="1">
    <source>
        <dbReference type="SAM" id="MobiDB-lite"/>
    </source>
</evidence>
<sequence length="116" mass="12833">MRIHSLGVFQTWNNRYTNDKSGSGNEGERVLKMAVRDAFLELKGNLEEGAKLYNDLTSILVRLQQKGSGGSDGGSGGGDIYVLPPRPPPRAHLHLLLELRSSHGFHHRERSNACKL</sequence>
<feature type="region of interest" description="Disordered" evidence="1">
    <location>
        <begin position="65"/>
        <end position="84"/>
    </location>
</feature>
<accession>A0A368FJF7</accession>
<organism evidence="2 3">
    <name type="scientific">Ancylostoma caninum</name>
    <name type="common">Dog hookworm</name>
    <dbReference type="NCBI Taxonomy" id="29170"/>
    <lineage>
        <taxon>Eukaryota</taxon>
        <taxon>Metazoa</taxon>
        <taxon>Ecdysozoa</taxon>
        <taxon>Nematoda</taxon>
        <taxon>Chromadorea</taxon>
        <taxon>Rhabditida</taxon>
        <taxon>Rhabditina</taxon>
        <taxon>Rhabditomorpha</taxon>
        <taxon>Strongyloidea</taxon>
        <taxon>Ancylostomatidae</taxon>
        <taxon>Ancylostomatinae</taxon>
        <taxon>Ancylostoma</taxon>
    </lineage>
</organism>
<dbReference type="OrthoDB" id="2141925at2759"/>
<dbReference type="Gene3D" id="1.20.140.50">
    <property type="entry name" value="alix/aip1 like domains"/>
    <property type="match status" value="1"/>
</dbReference>
<comment type="caution">
    <text evidence="2">The sequence shown here is derived from an EMBL/GenBank/DDBJ whole genome shotgun (WGS) entry which is preliminary data.</text>
</comment>
<protein>
    <submittedName>
        <fullName evidence="2">Uncharacterized protein</fullName>
    </submittedName>
</protein>
<evidence type="ECO:0000313" key="2">
    <source>
        <dbReference type="EMBL" id="RCN32296.1"/>
    </source>
</evidence>